<dbReference type="Pfam" id="PF00962">
    <property type="entry name" value="A_deaminase"/>
    <property type="match status" value="1"/>
</dbReference>
<evidence type="ECO:0000256" key="3">
    <source>
        <dbReference type="ARBA" id="ARBA00022801"/>
    </source>
</evidence>
<dbReference type="SUPFAM" id="SSF51556">
    <property type="entry name" value="Metallo-dependent hydrolases"/>
    <property type="match status" value="1"/>
</dbReference>
<dbReference type="GO" id="GO:0046103">
    <property type="term" value="P:inosine biosynthetic process"/>
    <property type="evidence" value="ECO:0007669"/>
    <property type="project" value="TreeGrafter"/>
</dbReference>
<dbReference type="InterPro" id="IPR006330">
    <property type="entry name" value="Ado/ade_deaminase"/>
</dbReference>
<evidence type="ECO:0000259" key="4">
    <source>
        <dbReference type="Pfam" id="PF00962"/>
    </source>
</evidence>
<dbReference type="InterPro" id="IPR032466">
    <property type="entry name" value="Metal_Hydrolase"/>
</dbReference>
<dbReference type="Gene3D" id="3.20.20.140">
    <property type="entry name" value="Metal-dependent hydrolases"/>
    <property type="match status" value="1"/>
</dbReference>
<dbReference type="PANTHER" id="PTHR11409:SF37">
    <property type="entry name" value="ADENOSINE DEAMINASE DOMAIN-CONTAINING PROTEIN"/>
    <property type="match status" value="1"/>
</dbReference>
<gene>
    <name evidence="5" type="ORF">UCRPA7_3191</name>
</gene>
<dbReference type="HOGENOM" id="CLU_022829_2_0_1"/>
<evidence type="ECO:0000313" key="6">
    <source>
        <dbReference type="Proteomes" id="UP000014074"/>
    </source>
</evidence>
<dbReference type="Proteomes" id="UP000014074">
    <property type="component" value="Unassembled WGS sequence"/>
</dbReference>
<dbReference type="eggNOG" id="KOG1097">
    <property type="taxonomic scope" value="Eukaryota"/>
</dbReference>
<evidence type="ECO:0000256" key="2">
    <source>
        <dbReference type="ARBA" id="ARBA00022723"/>
    </source>
</evidence>
<dbReference type="InterPro" id="IPR001365">
    <property type="entry name" value="A_deaminase_dom"/>
</dbReference>
<dbReference type="EMBL" id="KB933034">
    <property type="protein sequence ID" value="EOO01313.1"/>
    <property type="molecule type" value="Genomic_DNA"/>
</dbReference>
<reference evidence="6" key="1">
    <citation type="journal article" date="2013" name="Genome Announc.">
        <title>Draft genome sequence of the ascomycete Phaeoacremonium aleophilum strain UCR-PA7, a causal agent of the esca disease complex in grapevines.</title>
        <authorList>
            <person name="Blanco-Ulate B."/>
            <person name="Rolshausen P."/>
            <person name="Cantu D."/>
        </authorList>
    </citation>
    <scope>NUCLEOTIDE SEQUENCE [LARGE SCALE GENOMIC DNA]</scope>
    <source>
        <strain evidence="6">UCR-PA7</strain>
    </source>
</reference>
<dbReference type="GO" id="GO:0004000">
    <property type="term" value="F:adenosine deaminase activity"/>
    <property type="evidence" value="ECO:0007669"/>
    <property type="project" value="TreeGrafter"/>
</dbReference>
<feature type="domain" description="Adenosine deaminase" evidence="4">
    <location>
        <begin position="121"/>
        <end position="365"/>
    </location>
</feature>
<dbReference type="GO" id="GO:0006154">
    <property type="term" value="P:adenosine catabolic process"/>
    <property type="evidence" value="ECO:0007669"/>
    <property type="project" value="TreeGrafter"/>
</dbReference>
<comment type="cofactor">
    <cofactor evidence="1">
        <name>Zn(2+)</name>
        <dbReference type="ChEBI" id="CHEBI:29105"/>
    </cofactor>
</comment>
<dbReference type="KEGG" id="tmn:UCRPA7_3191"/>
<dbReference type="GeneID" id="19323516"/>
<protein>
    <submittedName>
        <fullName evidence="5">Putative adenosine amp deaminase protein</fullName>
    </submittedName>
</protein>
<dbReference type="PANTHER" id="PTHR11409">
    <property type="entry name" value="ADENOSINE DEAMINASE"/>
    <property type="match status" value="1"/>
</dbReference>
<dbReference type="AlphaFoldDB" id="R8BPK4"/>
<proteinExistence type="predicted"/>
<dbReference type="RefSeq" id="XP_007913947.1">
    <property type="nucleotide sequence ID" value="XM_007915756.1"/>
</dbReference>
<sequence>MPKGAHLHIHFNACLLPNVLIDIAKDMDRMFITSNIPLIQKENYDKCEVQFAILSPEKENPGDLFDPSYINRQTMRFKDFIDEFPKYYPEQCIRKGINDENSWVKDWLIDKLVFNAEEAHHWLQTVNGAWEKFNGRTRMMKGLFNYETACRRYTRLCLQEFVNDNIQYAEIRPNFMKTNQLWSDDGTRRIDNFAIMKIIIDEYDQFQQETDDYFEGLKVIYCTPRSFSKEDVRYSLDECLRFKMSWPKWIAVGEENKGHPLRYFIEEFLEFQENCDKKGLDIPFLFHCGETLEMGNDTERNLVDVLLLRSKRIGHGFALARHPYIIERMKQENVCLEVCPISNEILGLTPRTNGHAMYNLLANDVH</sequence>
<dbReference type="GO" id="GO:0046872">
    <property type="term" value="F:metal ion binding"/>
    <property type="evidence" value="ECO:0007669"/>
    <property type="project" value="UniProtKB-KW"/>
</dbReference>
<evidence type="ECO:0000313" key="5">
    <source>
        <dbReference type="EMBL" id="EOO01313.1"/>
    </source>
</evidence>
<keyword evidence="6" id="KW-1185">Reference proteome</keyword>
<keyword evidence="3" id="KW-0378">Hydrolase</keyword>
<keyword evidence="2" id="KW-0479">Metal-binding</keyword>
<organism evidence="5 6">
    <name type="scientific">Phaeoacremonium minimum (strain UCR-PA7)</name>
    <name type="common">Esca disease fungus</name>
    <name type="synonym">Togninia minima</name>
    <dbReference type="NCBI Taxonomy" id="1286976"/>
    <lineage>
        <taxon>Eukaryota</taxon>
        <taxon>Fungi</taxon>
        <taxon>Dikarya</taxon>
        <taxon>Ascomycota</taxon>
        <taxon>Pezizomycotina</taxon>
        <taxon>Sordariomycetes</taxon>
        <taxon>Sordariomycetidae</taxon>
        <taxon>Togniniales</taxon>
        <taxon>Togniniaceae</taxon>
        <taxon>Phaeoacremonium</taxon>
    </lineage>
</organism>
<accession>R8BPK4</accession>
<name>R8BPK4_PHAM7</name>
<dbReference type="OrthoDB" id="7202371at2759"/>
<evidence type="ECO:0000256" key="1">
    <source>
        <dbReference type="ARBA" id="ARBA00001947"/>
    </source>
</evidence>